<dbReference type="CDD" id="cd18794">
    <property type="entry name" value="SF2_C_RecQ"/>
    <property type="match status" value="1"/>
</dbReference>
<dbReference type="Proteomes" id="UP001175271">
    <property type="component" value="Unassembled WGS sequence"/>
</dbReference>
<dbReference type="SMART" id="SM00956">
    <property type="entry name" value="RQC"/>
    <property type="match status" value="1"/>
</dbReference>
<dbReference type="GO" id="GO:0006260">
    <property type="term" value="P:DNA replication"/>
    <property type="evidence" value="ECO:0007669"/>
    <property type="project" value="InterPro"/>
</dbReference>
<dbReference type="GO" id="GO:0005737">
    <property type="term" value="C:cytoplasm"/>
    <property type="evidence" value="ECO:0007669"/>
    <property type="project" value="TreeGrafter"/>
</dbReference>
<comment type="catalytic activity">
    <reaction evidence="10">
        <text>Couples ATP hydrolysis with the unwinding of duplex DNA by translocating in the 3'-5' direction.</text>
        <dbReference type="EC" id="5.6.2.4"/>
    </reaction>
</comment>
<evidence type="ECO:0000259" key="17">
    <source>
        <dbReference type="PROSITE" id="PS51192"/>
    </source>
</evidence>
<dbReference type="SUPFAM" id="SSF52540">
    <property type="entry name" value="P-loop containing nucleoside triphosphate hydrolases"/>
    <property type="match status" value="1"/>
</dbReference>
<reference evidence="19" key="1">
    <citation type="submission" date="2023-06" db="EMBL/GenBank/DDBJ databases">
        <title>Genomic analysis of the entomopathogenic nematode Steinernema hermaphroditum.</title>
        <authorList>
            <person name="Schwarz E.M."/>
            <person name="Heppert J.K."/>
            <person name="Baniya A."/>
            <person name="Schwartz H.T."/>
            <person name="Tan C.-H."/>
            <person name="Antoshechkin I."/>
            <person name="Sternberg P.W."/>
            <person name="Goodrich-Blair H."/>
            <person name="Dillman A.R."/>
        </authorList>
    </citation>
    <scope>NUCLEOTIDE SEQUENCE</scope>
    <source>
        <strain evidence="19">PS9179</strain>
        <tissue evidence="19">Whole animal</tissue>
    </source>
</reference>
<dbReference type="EMBL" id="JAUCMV010000002">
    <property type="protein sequence ID" value="KAK0416165.1"/>
    <property type="molecule type" value="Genomic_DNA"/>
</dbReference>
<feature type="compositionally biased region" description="Low complexity" evidence="16">
    <location>
        <begin position="968"/>
        <end position="983"/>
    </location>
</feature>
<comment type="similarity">
    <text evidence="2">Belongs to the helicase family. RecQ subfamily.</text>
</comment>
<evidence type="ECO:0000256" key="4">
    <source>
        <dbReference type="ARBA" id="ARBA00022801"/>
    </source>
</evidence>
<sequence length="1003" mass="112167">MPPSLTEAVAGDLKVVCAVLPEPRTVYEHGGFEFVSIGRVQSFPELLCCGQKHGNIGALSEAEFQFDANEHYDEEAMEDLILSGAADLIVPEVAHVAHNAPVESHEQLEFANVGRNQASTASGPTFNGFNAQSSDSVRAEWNRIQPQQASSAVTAEIEAMDYVEFIDDSCEEEEPEPDRSRYEAIQDDGYFFENGCGDDDFDDTEDLDEANRNDMHGQFKSFLKDDGDQFADAEKFLDKDRYAEMYRILRTVFGHNEFRHRQKTAIVAAVLDFDCFVLMPTGKTKNSLCYQLPALMSKGLTVVVSPLRSLIEDQKMKMKSLKIPCEALTSDLAQSAVDQIYAQLTNREVTLKLLYVTPEKIAASGKLKSMFRCLHRRGQLARFVIDEAHCVSQWGHDFRPDYVTSSASLRREYCDPPVPIMALTATATPKIVTDIKDHLNIQSSKLFISSFVRDNLKYDLIPKSVKCFATVMKKMIEKYPRQSGIIYCLSRKECETVQASLTKQGVKAAVYHAGLSDKSRSEVQLSWINNKVQVICATIAFGMGIDKPDVRFVVHYSIPKSIEGYYQETGRAGRDGKPSTCVLLYSYQDSVRLRRMIEGENSTVGARGMHLNNIFEVISYCENVSVCRRKILVEHFGEASLSPFHSLMLISSGVRFGDLLEERHELQYLRPLVDVTEEALLIIKAMQSMNRITLKYVAEIYRGAPSNKKIRDQAEKNGHSRLDIYKRGAAMTEEDALRFVRKLVLEEYVEEKLFNTASDNTIAYAQVTMKGRTLISGRVRGKIFLHLSADQAAFDWSHFHNLPQVSEVESLKQKVMHKYPDLFASCKADLTELFKKICEERQVESLLPSGSIEQIAALIPRTKTDLLHVDGMNKRLFKEIGAKIMEVLRKFWLKIDGREQTEIRNDLDKLKNGTMIMGGFQSIPTDAAGASSSDFGTRAANAGASASPARRGTRYGTKAYRGRGGRKAAGTLKRAAAGSSQFARRGRRGGGATGLNPLMFPQG</sequence>
<evidence type="ECO:0000256" key="2">
    <source>
        <dbReference type="ARBA" id="ARBA00005446"/>
    </source>
</evidence>
<dbReference type="FunFam" id="3.40.50.300:FF:000340">
    <property type="entry name" value="Bloom syndrome, RecQ helicase"/>
    <property type="match status" value="1"/>
</dbReference>
<dbReference type="PANTHER" id="PTHR13710:SF153">
    <property type="entry name" value="RECQ-LIKE DNA HELICASE BLM"/>
    <property type="match status" value="1"/>
</dbReference>
<keyword evidence="9" id="KW-0539">Nucleus</keyword>
<dbReference type="PROSITE" id="PS00690">
    <property type="entry name" value="DEAH_ATP_HELICASE"/>
    <property type="match status" value="1"/>
</dbReference>
<dbReference type="Pfam" id="PF09382">
    <property type="entry name" value="RQC"/>
    <property type="match status" value="1"/>
</dbReference>
<dbReference type="InterPro" id="IPR044876">
    <property type="entry name" value="HRDC_dom_sf"/>
</dbReference>
<dbReference type="SUPFAM" id="SSF47819">
    <property type="entry name" value="HRDC-like"/>
    <property type="match status" value="1"/>
</dbReference>
<dbReference type="GO" id="GO:0016787">
    <property type="term" value="F:hydrolase activity"/>
    <property type="evidence" value="ECO:0007669"/>
    <property type="project" value="UniProtKB-KW"/>
</dbReference>
<evidence type="ECO:0000256" key="11">
    <source>
        <dbReference type="ARBA" id="ARBA00034808"/>
    </source>
</evidence>
<dbReference type="EC" id="5.6.2.4" evidence="11"/>
<dbReference type="InterPro" id="IPR036390">
    <property type="entry name" value="WH_DNA-bd_sf"/>
</dbReference>
<dbReference type="Gene3D" id="1.10.10.10">
    <property type="entry name" value="Winged helix-like DNA-binding domain superfamily/Winged helix DNA-binding domain"/>
    <property type="match status" value="1"/>
</dbReference>
<evidence type="ECO:0000256" key="16">
    <source>
        <dbReference type="SAM" id="MobiDB-lite"/>
    </source>
</evidence>
<accession>A0AA39M0K2</accession>
<dbReference type="AlphaFoldDB" id="A0AA39M0K2"/>
<name>A0AA39M0K2_9BILA</name>
<dbReference type="GO" id="GO:0000724">
    <property type="term" value="P:double-strand break repair via homologous recombination"/>
    <property type="evidence" value="ECO:0007669"/>
    <property type="project" value="TreeGrafter"/>
</dbReference>
<evidence type="ECO:0000256" key="5">
    <source>
        <dbReference type="ARBA" id="ARBA00022806"/>
    </source>
</evidence>
<protein>
    <recommendedName>
        <fullName evidence="11">DNA 3'-5' helicase</fullName>
        <ecNumber evidence="11">5.6.2.4</ecNumber>
    </recommendedName>
    <alternativeName>
        <fullName evidence="14">Bloom syndrome protein homolog</fullName>
    </alternativeName>
    <alternativeName>
        <fullName evidence="12">DNA 3'-5' helicase BLM</fullName>
    </alternativeName>
    <alternativeName>
        <fullName evidence="15">RecQ helicase homolog</fullName>
    </alternativeName>
</protein>
<dbReference type="FunFam" id="3.40.50.300:FF:001389">
    <property type="entry name" value="ATP-dependent DNA helicase RecQ"/>
    <property type="match status" value="1"/>
</dbReference>
<dbReference type="InterPro" id="IPR002464">
    <property type="entry name" value="DNA/RNA_helicase_DEAH_CS"/>
</dbReference>
<comment type="caution">
    <text evidence="19">The sequence shown here is derived from an EMBL/GenBank/DDBJ whole genome shotgun (WGS) entry which is preliminary data.</text>
</comment>
<dbReference type="InterPro" id="IPR014001">
    <property type="entry name" value="Helicase_ATP-bd"/>
</dbReference>
<organism evidence="19 20">
    <name type="scientific">Steinernema hermaphroditum</name>
    <dbReference type="NCBI Taxonomy" id="289476"/>
    <lineage>
        <taxon>Eukaryota</taxon>
        <taxon>Metazoa</taxon>
        <taxon>Ecdysozoa</taxon>
        <taxon>Nematoda</taxon>
        <taxon>Chromadorea</taxon>
        <taxon>Rhabditida</taxon>
        <taxon>Tylenchina</taxon>
        <taxon>Panagrolaimomorpha</taxon>
        <taxon>Strongyloidoidea</taxon>
        <taxon>Steinernematidae</taxon>
        <taxon>Steinernema</taxon>
    </lineage>
</organism>
<evidence type="ECO:0000313" key="20">
    <source>
        <dbReference type="Proteomes" id="UP001175271"/>
    </source>
</evidence>
<keyword evidence="20" id="KW-1185">Reference proteome</keyword>
<comment type="subcellular location">
    <subcellularLocation>
        <location evidence="1">Nucleus</location>
    </subcellularLocation>
</comment>
<dbReference type="GO" id="GO:0043138">
    <property type="term" value="F:3'-5' DNA helicase activity"/>
    <property type="evidence" value="ECO:0007669"/>
    <property type="project" value="UniProtKB-EC"/>
</dbReference>
<dbReference type="Gene3D" id="1.10.150.80">
    <property type="entry name" value="HRDC domain"/>
    <property type="match status" value="1"/>
</dbReference>
<dbReference type="Pfam" id="PF00271">
    <property type="entry name" value="Helicase_C"/>
    <property type="match status" value="1"/>
</dbReference>
<dbReference type="PROSITE" id="PS51194">
    <property type="entry name" value="HELICASE_CTER"/>
    <property type="match status" value="1"/>
</dbReference>
<dbReference type="InterPro" id="IPR001650">
    <property type="entry name" value="Helicase_C-like"/>
</dbReference>
<gene>
    <name evidence="19" type="ORF">QR680_012324</name>
</gene>
<dbReference type="InterPro" id="IPR027417">
    <property type="entry name" value="P-loop_NTPase"/>
</dbReference>
<feature type="domain" description="Helicase ATP-binding" evidence="17">
    <location>
        <begin position="266"/>
        <end position="445"/>
    </location>
</feature>
<feature type="domain" description="Helicase C-terminal" evidence="18">
    <location>
        <begin position="471"/>
        <end position="615"/>
    </location>
</feature>
<comment type="catalytic activity">
    <reaction evidence="13">
        <text>ATP + H2O = ADP + phosphate + H(+)</text>
        <dbReference type="Rhea" id="RHEA:13065"/>
        <dbReference type="ChEBI" id="CHEBI:15377"/>
        <dbReference type="ChEBI" id="CHEBI:15378"/>
        <dbReference type="ChEBI" id="CHEBI:30616"/>
        <dbReference type="ChEBI" id="CHEBI:43474"/>
        <dbReference type="ChEBI" id="CHEBI:456216"/>
    </reaction>
</comment>
<evidence type="ECO:0000256" key="8">
    <source>
        <dbReference type="ARBA" id="ARBA00023235"/>
    </source>
</evidence>
<keyword evidence="6" id="KW-0067">ATP-binding</keyword>
<dbReference type="InterPro" id="IPR010997">
    <property type="entry name" value="HRDC-like_sf"/>
</dbReference>
<evidence type="ECO:0000256" key="1">
    <source>
        <dbReference type="ARBA" id="ARBA00004123"/>
    </source>
</evidence>
<dbReference type="NCBIfam" id="TIGR00614">
    <property type="entry name" value="recQ_fam"/>
    <property type="match status" value="1"/>
</dbReference>
<evidence type="ECO:0000256" key="12">
    <source>
        <dbReference type="ARBA" id="ARBA00044542"/>
    </source>
</evidence>
<keyword evidence="4" id="KW-0378">Hydrolase</keyword>
<dbReference type="Pfam" id="PF00270">
    <property type="entry name" value="DEAD"/>
    <property type="match status" value="1"/>
</dbReference>
<dbReference type="GO" id="GO:0003677">
    <property type="term" value="F:DNA binding"/>
    <property type="evidence" value="ECO:0007669"/>
    <property type="project" value="UniProtKB-KW"/>
</dbReference>
<feature type="region of interest" description="Disordered" evidence="16">
    <location>
        <begin position="934"/>
        <end position="1003"/>
    </location>
</feature>
<evidence type="ECO:0000259" key="18">
    <source>
        <dbReference type="PROSITE" id="PS51194"/>
    </source>
</evidence>
<proteinExistence type="inferred from homology"/>
<dbReference type="SUPFAM" id="SSF46785">
    <property type="entry name" value="Winged helix' DNA-binding domain"/>
    <property type="match status" value="1"/>
</dbReference>
<evidence type="ECO:0000256" key="7">
    <source>
        <dbReference type="ARBA" id="ARBA00023125"/>
    </source>
</evidence>
<evidence type="ECO:0000256" key="9">
    <source>
        <dbReference type="ARBA" id="ARBA00023242"/>
    </source>
</evidence>
<evidence type="ECO:0000256" key="6">
    <source>
        <dbReference type="ARBA" id="ARBA00022840"/>
    </source>
</evidence>
<dbReference type="PANTHER" id="PTHR13710">
    <property type="entry name" value="DNA HELICASE RECQ FAMILY MEMBER"/>
    <property type="match status" value="1"/>
</dbReference>
<dbReference type="InterPro" id="IPR036388">
    <property type="entry name" value="WH-like_DNA-bd_sf"/>
</dbReference>
<keyword evidence="5" id="KW-0347">Helicase</keyword>
<dbReference type="InterPro" id="IPR032284">
    <property type="entry name" value="RecQ_Zn-bd"/>
</dbReference>
<dbReference type="Pfam" id="PF16124">
    <property type="entry name" value="RecQ_Zn_bind"/>
    <property type="match status" value="1"/>
</dbReference>
<dbReference type="PROSITE" id="PS51192">
    <property type="entry name" value="HELICASE_ATP_BIND_1"/>
    <property type="match status" value="1"/>
</dbReference>
<dbReference type="Gene3D" id="3.40.50.300">
    <property type="entry name" value="P-loop containing nucleotide triphosphate hydrolases"/>
    <property type="match status" value="2"/>
</dbReference>
<dbReference type="GO" id="GO:0005634">
    <property type="term" value="C:nucleus"/>
    <property type="evidence" value="ECO:0007669"/>
    <property type="project" value="UniProtKB-SubCell"/>
</dbReference>
<keyword evidence="8" id="KW-0413">Isomerase</keyword>
<dbReference type="GO" id="GO:0007131">
    <property type="term" value="P:reciprocal meiotic recombination"/>
    <property type="evidence" value="ECO:0007669"/>
    <property type="project" value="UniProtKB-ARBA"/>
</dbReference>
<keyword evidence="3" id="KW-0547">Nucleotide-binding</keyword>
<dbReference type="InterPro" id="IPR018982">
    <property type="entry name" value="RQC_domain"/>
</dbReference>
<feature type="compositionally biased region" description="Low complexity" evidence="16">
    <location>
        <begin position="936"/>
        <end position="959"/>
    </location>
</feature>
<dbReference type="InterPro" id="IPR004589">
    <property type="entry name" value="DNA_helicase_ATP-dep_RecQ"/>
</dbReference>
<evidence type="ECO:0000256" key="15">
    <source>
        <dbReference type="ARBA" id="ARBA00076271"/>
    </source>
</evidence>
<evidence type="ECO:0000256" key="14">
    <source>
        <dbReference type="ARBA" id="ARBA00076065"/>
    </source>
</evidence>
<evidence type="ECO:0000256" key="10">
    <source>
        <dbReference type="ARBA" id="ARBA00034617"/>
    </source>
</evidence>
<dbReference type="GO" id="GO:0005694">
    <property type="term" value="C:chromosome"/>
    <property type="evidence" value="ECO:0007669"/>
    <property type="project" value="TreeGrafter"/>
</dbReference>
<evidence type="ECO:0000256" key="3">
    <source>
        <dbReference type="ARBA" id="ARBA00022741"/>
    </source>
</evidence>
<dbReference type="SMART" id="SM00487">
    <property type="entry name" value="DEXDc"/>
    <property type="match status" value="1"/>
</dbReference>
<dbReference type="GO" id="GO:0005524">
    <property type="term" value="F:ATP binding"/>
    <property type="evidence" value="ECO:0007669"/>
    <property type="project" value="UniProtKB-KW"/>
</dbReference>
<dbReference type="GO" id="GO:0009378">
    <property type="term" value="F:four-way junction helicase activity"/>
    <property type="evidence" value="ECO:0007669"/>
    <property type="project" value="TreeGrafter"/>
</dbReference>
<dbReference type="InterPro" id="IPR011545">
    <property type="entry name" value="DEAD/DEAH_box_helicase_dom"/>
</dbReference>
<dbReference type="SMART" id="SM00490">
    <property type="entry name" value="HELICc"/>
    <property type="match status" value="1"/>
</dbReference>
<evidence type="ECO:0000256" key="13">
    <source>
        <dbReference type="ARBA" id="ARBA00049360"/>
    </source>
</evidence>
<keyword evidence="7" id="KW-0238">DNA-binding</keyword>
<evidence type="ECO:0000313" key="19">
    <source>
        <dbReference type="EMBL" id="KAK0416165.1"/>
    </source>
</evidence>